<evidence type="ECO:0000256" key="1">
    <source>
        <dbReference type="SAM" id="Phobius"/>
    </source>
</evidence>
<dbReference type="eggNOG" id="ENOG5032AZ7">
    <property type="taxonomic scope" value="Bacteria"/>
</dbReference>
<keyword evidence="1" id="KW-0472">Membrane</keyword>
<evidence type="ECO:0000313" key="2">
    <source>
        <dbReference type="EMBL" id="ACC70370.1"/>
    </source>
</evidence>
<protein>
    <submittedName>
        <fullName evidence="2">Uncharacterized protein</fullName>
    </submittedName>
</protein>
<dbReference type="STRING" id="391038.Bphy_1181"/>
<feature type="transmembrane region" description="Helical" evidence="1">
    <location>
        <begin position="49"/>
        <end position="69"/>
    </location>
</feature>
<evidence type="ECO:0000313" key="3">
    <source>
        <dbReference type="Proteomes" id="UP000001192"/>
    </source>
</evidence>
<proteinExistence type="predicted"/>
<sequence>MKQTTVQMIRAHVVTASLAATTIDVFVVGLLFFCKYPETLFETRSFRELAFALLVAAVLIMRHAARIAFRAAVNRRHAHYLGPRRDAVCVSAMCPARSLVILHLHFTGMPYVPVKATGW</sequence>
<organism evidence="2 3">
    <name type="scientific">Paraburkholderia phymatum (strain DSM 17167 / CIP 108236 / LMG 21445 / STM815)</name>
    <name type="common">Burkholderia phymatum</name>
    <dbReference type="NCBI Taxonomy" id="391038"/>
    <lineage>
        <taxon>Bacteria</taxon>
        <taxon>Pseudomonadati</taxon>
        <taxon>Pseudomonadota</taxon>
        <taxon>Betaproteobacteria</taxon>
        <taxon>Burkholderiales</taxon>
        <taxon>Burkholderiaceae</taxon>
        <taxon>Paraburkholderia</taxon>
    </lineage>
</organism>
<gene>
    <name evidence="2" type="ordered locus">Bphy_1181</name>
</gene>
<dbReference type="RefSeq" id="WP_012400584.1">
    <property type="nucleotide sequence ID" value="NC_010622.1"/>
</dbReference>
<dbReference type="AlphaFoldDB" id="B2JHM8"/>
<reference evidence="3" key="1">
    <citation type="journal article" date="2014" name="Stand. Genomic Sci.">
        <title>Complete genome sequence of Burkholderia phymatum STM815(T), a broad host range and efficient nitrogen-fixing symbiont of Mimosa species.</title>
        <authorList>
            <person name="Moulin L."/>
            <person name="Klonowska A."/>
            <person name="Caroline B."/>
            <person name="Booth K."/>
            <person name="Vriezen J.A."/>
            <person name="Melkonian R."/>
            <person name="James E.K."/>
            <person name="Young J.P."/>
            <person name="Bena G."/>
            <person name="Hauser L."/>
            <person name="Land M."/>
            <person name="Kyrpides N."/>
            <person name="Bruce D."/>
            <person name="Chain P."/>
            <person name="Copeland A."/>
            <person name="Pitluck S."/>
            <person name="Woyke T."/>
            <person name="Lizotte-Waniewski M."/>
            <person name="Bristow J."/>
            <person name="Riley M."/>
        </authorList>
    </citation>
    <scope>NUCLEOTIDE SEQUENCE [LARGE SCALE GENOMIC DNA]</scope>
    <source>
        <strain evidence="3">DSM 17167 / CIP 108236 / LMG 21445 / STM815</strain>
    </source>
</reference>
<keyword evidence="1" id="KW-1133">Transmembrane helix</keyword>
<dbReference type="HOGENOM" id="CLU_157781_0_0_4"/>
<dbReference type="KEGG" id="bph:Bphy_1181"/>
<dbReference type="OrthoDB" id="9007359at2"/>
<keyword evidence="3" id="KW-1185">Reference proteome</keyword>
<accession>B2JHM8</accession>
<dbReference type="EMBL" id="CP001043">
    <property type="protein sequence ID" value="ACC70370.1"/>
    <property type="molecule type" value="Genomic_DNA"/>
</dbReference>
<dbReference type="Proteomes" id="UP000001192">
    <property type="component" value="Chromosome 1"/>
</dbReference>
<name>B2JHM8_PARP8</name>
<keyword evidence="1" id="KW-0812">Transmembrane</keyword>
<feature type="transmembrane region" description="Helical" evidence="1">
    <location>
        <begin position="12"/>
        <end position="33"/>
    </location>
</feature>